<name>A0A2H3JME3_WOLCO</name>
<reference evidence="2 3" key="1">
    <citation type="journal article" date="2012" name="Science">
        <title>The Paleozoic origin of enzymatic lignin decomposition reconstructed from 31 fungal genomes.</title>
        <authorList>
            <person name="Floudas D."/>
            <person name="Binder M."/>
            <person name="Riley R."/>
            <person name="Barry K."/>
            <person name="Blanchette R.A."/>
            <person name="Henrissat B."/>
            <person name="Martinez A.T."/>
            <person name="Otillar R."/>
            <person name="Spatafora J.W."/>
            <person name="Yadav J.S."/>
            <person name="Aerts A."/>
            <person name="Benoit I."/>
            <person name="Boyd A."/>
            <person name="Carlson A."/>
            <person name="Copeland A."/>
            <person name="Coutinho P.M."/>
            <person name="de Vries R.P."/>
            <person name="Ferreira P."/>
            <person name="Findley K."/>
            <person name="Foster B."/>
            <person name="Gaskell J."/>
            <person name="Glotzer D."/>
            <person name="Gorecki P."/>
            <person name="Heitman J."/>
            <person name="Hesse C."/>
            <person name="Hori C."/>
            <person name="Igarashi K."/>
            <person name="Jurgens J.A."/>
            <person name="Kallen N."/>
            <person name="Kersten P."/>
            <person name="Kohler A."/>
            <person name="Kuees U."/>
            <person name="Kumar T.K.A."/>
            <person name="Kuo A."/>
            <person name="LaButti K."/>
            <person name="Larrondo L.F."/>
            <person name="Lindquist E."/>
            <person name="Ling A."/>
            <person name="Lombard V."/>
            <person name="Lucas S."/>
            <person name="Lundell T."/>
            <person name="Martin R."/>
            <person name="McLaughlin D.J."/>
            <person name="Morgenstern I."/>
            <person name="Morin E."/>
            <person name="Murat C."/>
            <person name="Nagy L.G."/>
            <person name="Nolan M."/>
            <person name="Ohm R.A."/>
            <person name="Patyshakuliyeva A."/>
            <person name="Rokas A."/>
            <person name="Ruiz-Duenas F.J."/>
            <person name="Sabat G."/>
            <person name="Salamov A."/>
            <person name="Samejima M."/>
            <person name="Schmutz J."/>
            <person name="Slot J.C."/>
            <person name="St John F."/>
            <person name="Stenlid J."/>
            <person name="Sun H."/>
            <person name="Sun S."/>
            <person name="Syed K."/>
            <person name="Tsang A."/>
            <person name="Wiebenga A."/>
            <person name="Young D."/>
            <person name="Pisabarro A."/>
            <person name="Eastwood D.C."/>
            <person name="Martin F."/>
            <person name="Cullen D."/>
            <person name="Grigoriev I.V."/>
            <person name="Hibbett D.S."/>
        </authorList>
    </citation>
    <scope>NUCLEOTIDE SEQUENCE [LARGE SCALE GENOMIC DNA]</scope>
    <source>
        <strain evidence="2 3">MD-104</strain>
    </source>
</reference>
<protein>
    <submittedName>
        <fullName evidence="2">Uncharacterized protein</fullName>
    </submittedName>
</protein>
<accession>A0A2H3JME3</accession>
<keyword evidence="3" id="KW-1185">Reference proteome</keyword>
<dbReference type="OrthoDB" id="3144405at2759"/>
<proteinExistence type="predicted"/>
<dbReference type="EMBL" id="KB468146">
    <property type="protein sequence ID" value="PCH43370.1"/>
    <property type="molecule type" value="Genomic_DNA"/>
</dbReference>
<dbReference type="Proteomes" id="UP000218811">
    <property type="component" value="Unassembled WGS sequence"/>
</dbReference>
<evidence type="ECO:0000256" key="1">
    <source>
        <dbReference type="SAM" id="MobiDB-lite"/>
    </source>
</evidence>
<organism evidence="2 3">
    <name type="scientific">Wolfiporia cocos (strain MD-104)</name>
    <name type="common">Brown rot fungus</name>
    <dbReference type="NCBI Taxonomy" id="742152"/>
    <lineage>
        <taxon>Eukaryota</taxon>
        <taxon>Fungi</taxon>
        <taxon>Dikarya</taxon>
        <taxon>Basidiomycota</taxon>
        <taxon>Agaricomycotina</taxon>
        <taxon>Agaricomycetes</taxon>
        <taxon>Polyporales</taxon>
        <taxon>Phaeolaceae</taxon>
        <taxon>Wolfiporia</taxon>
    </lineage>
</organism>
<dbReference type="AlphaFoldDB" id="A0A2H3JME3"/>
<evidence type="ECO:0000313" key="2">
    <source>
        <dbReference type="EMBL" id="PCH43370.1"/>
    </source>
</evidence>
<gene>
    <name evidence="2" type="ORF">WOLCODRAFT_153428</name>
</gene>
<sequence length="101" mass="10685">MSLPRDRVDLIGSGSRSEESPRPAVLRPGASPLSLTLPFSPALNALATAVPAISMAISRLWIRDSFVDIAETHGLDLVAVPLDPKLIMGPKPVISFLTQAS</sequence>
<evidence type="ECO:0000313" key="3">
    <source>
        <dbReference type="Proteomes" id="UP000218811"/>
    </source>
</evidence>
<feature type="region of interest" description="Disordered" evidence="1">
    <location>
        <begin position="1"/>
        <end position="29"/>
    </location>
</feature>